<dbReference type="EMBL" id="JACKWZ010000363">
    <property type="protein sequence ID" value="KAF9408753.1"/>
    <property type="molecule type" value="Genomic_DNA"/>
</dbReference>
<keyword evidence="2" id="KW-1185">Reference proteome</keyword>
<dbReference type="AlphaFoldDB" id="A0A835G4Y7"/>
<reference evidence="1" key="1">
    <citation type="submission" date="2020-08" db="EMBL/GenBank/DDBJ databases">
        <title>Spodoptera exigua strain:BAW_Kor-Di-RS1 Genome sequencing and assembly.</title>
        <authorList>
            <person name="Kim J."/>
            <person name="Nam H.Y."/>
            <person name="Kwon M."/>
            <person name="Choi J.H."/>
            <person name="Cho S.R."/>
            <person name="Kim G.-H."/>
        </authorList>
    </citation>
    <scope>NUCLEOTIDE SEQUENCE</scope>
    <source>
        <strain evidence="1">BAW_Kor-Di-RS1</strain>
        <tissue evidence="1">Whole-body</tissue>
    </source>
</reference>
<gene>
    <name evidence="1" type="ORF">HW555_011670</name>
</gene>
<organism evidence="1 2">
    <name type="scientific">Spodoptera exigua</name>
    <name type="common">Beet armyworm</name>
    <name type="synonym">Noctua fulgens</name>
    <dbReference type="NCBI Taxonomy" id="7107"/>
    <lineage>
        <taxon>Eukaryota</taxon>
        <taxon>Metazoa</taxon>
        <taxon>Ecdysozoa</taxon>
        <taxon>Arthropoda</taxon>
        <taxon>Hexapoda</taxon>
        <taxon>Insecta</taxon>
        <taxon>Pterygota</taxon>
        <taxon>Neoptera</taxon>
        <taxon>Endopterygota</taxon>
        <taxon>Lepidoptera</taxon>
        <taxon>Glossata</taxon>
        <taxon>Ditrysia</taxon>
        <taxon>Noctuoidea</taxon>
        <taxon>Noctuidae</taxon>
        <taxon>Amphipyrinae</taxon>
        <taxon>Spodoptera</taxon>
    </lineage>
</organism>
<sequence>MTLELNEAKNGLKALLHEASSDKDVSSTLTWLYIKSGYTCAWNMSFMESRASSKDCLKASVLVTLDEVNEDMQKMMLSFFGLRPAAAHPVTPAPLPLAQAVTLFGEFDLKKYQEILNSLVVSILQRELDVDVRTGAARLHELAPVAAQLSQWSSVHRVVRSTSSPEELAGVLAEEQACLPPLLWPALVLPDAPLPPPPPRCAHSTCLLCHLMILLTGENNNLHTNTQPVFKVQSKNTRNNFPSAYLHSFVEPSVGGVVSGAGSVHGAQHGVGVRISVCPVSTRLVQAQDAQCTGDQF</sequence>
<evidence type="ECO:0000313" key="2">
    <source>
        <dbReference type="Proteomes" id="UP000648187"/>
    </source>
</evidence>
<protein>
    <submittedName>
        <fullName evidence="1">Uncharacterized protein</fullName>
    </submittedName>
</protein>
<name>A0A835G4Y7_SPOEX</name>
<evidence type="ECO:0000313" key="1">
    <source>
        <dbReference type="EMBL" id="KAF9408753.1"/>
    </source>
</evidence>
<proteinExistence type="predicted"/>
<dbReference type="Proteomes" id="UP000648187">
    <property type="component" value="Unassembled WGS sequence"/>
</dbReference>
<accession>A0A835G4Y7</accession>
<comment type="caution">
    <text evidence="1">The sequence shown here is derived from an EMBL/GenBank/DDBJ whole genome shotgun (WGS) entry which is preliminary data.</text>
</comment>